<dbReference type="GO" id="GO:0005524">
    <property type="term" value="F:ATP binding"/>
    <property type="evidence" value="ECO:0007669"/>
    <property type="project" value="UniProtKB-KW"/>
</dbReference>
<evidence type="ECO:0000256" key="1">
    <source>
        <dbReference type="ARBA" id="ARBA00022741"/>
    </source>
</evidence>
<gene>
    <name evidence="5" type="primary">kipA</name>
    <name evidence="5" type="ORF">BBEV_0477</name>
</gene>
<dbReference type="NCBIfam" id="TIGR00724">
    <property type="entry name" value="urea_amlyse_rel"/>
    <property type="match status" value="1"/>
</dbReference>
<dbReference type="SUPFAM" id="SSF50891">
    <property type="entry name" value="Cyclophilin-like"/>
    <property type="match status" value="1"/>
</dbReference>
<keyword evidence="3" id="KW-0067">ATP-binding</keyword>
<dbReference type="EMBL" id="CP012502">
    <property type="protein sequence ID" value="AOM81870.1"/>
    <property type="molecule type" value="Genomic_DNA"/>
</dbReference>
<dbReference type="PATRIC" id="fig|632773.3.peg.514"/>
<dbReference type="Gene3D" id="2.40.100.10">
    <property type="entry name" value="Cyclophilin-like"/>
    <property type="match status" value="1"/>
</dbReference>
<dbReference type="EC" id="3.5.1.54" evidence="5"/>
<evidence type="ECO:0000256" key="2">
    <source>
        <dbReference type="ARBA" id="ARBA00022801"/>
    </source>
</evidence>
<name>A0A1D7QS81_9BACI</name>
<dbReference type="InterPro" id="IPR052708">
    <property type="entry name" value="PxpC"/>
</dbReference>
<accession>A0A1D7QS81</accession>
<dbReference type="SMART" id="SM00797">
    <property type="entry name" value="AHS2"/>
    <property type="match status" value="1"/>
</dbReference>
<dbReference type="Pfam" id="PF02626">
    <property type="entry name" value="CT_A_B"/>
    <property type="match status" value="1"/>
</dbReference>
<keyword evidence="2 5" id="KW-0378">Hydrolase</keyword>
<dbReference type="PANTHER" id="PTHR43309:SF3">
    <property type="entry name" value="5-OXOPROLINASE SUBUNIT C"/>
    <property type="match status" value="1"/>
</dbReference>
<reference evidence="5 6" key="1">
    <citation type="submission" date="2015-08" db="EMBL/GenBank/DDBJ databases">
        <title>The complete genome sequence of Bacillus beveridgei MLTeJB.</title>
        <authorList>
            <person name="Hanson T.E."/>
            <person name="Mesa C."/>
            <person name="Basesman S.M."/>
            <person name="Oremland R.S."/>
        </authorList>
    </citation>
    <scope>NUCLEOTIDE SEQUENCE [LARGE SCALE GENOMIC DNA]</scope>
    <source>
        <strain evidence="5 6">MLTeJB</strain>
    </source>
</reference>
<evidence type="ECO:0000259" key="4">
    <source>
        <dbReference type="SMART" id="SM00797"/>
    </source>
</evidence>
<dbReference type="PANTHER" id="PTHR43309">
    <property type="entry name" value="5-OXOPROLINASE SUBUNIT C"/>
    <property type="match status" value="1"/>
</dbReference>
<dbReference type="InterPro" id="IPR003778">
    <property type="entry name" value="CT_A_B"/>
</dbReference>
<dbReference type="Proteomes" id="UP000094463">
    <property type="component" value="Chromosome"/>
</dbReference>
<dbReference type="InterPro" id="IPR029000">
    <property type="entry name" value="Cyclophilin-like_dom_sf"/>
</dbReference>
<feature type="domain" description="Carboxyltransferase" evidence="4">
    <location>
        <begin position="24"/>
        <end position="290"/>
    </location>
</feature>
<proteinExistence type="predicted"/>
<evidence type="ECO:0000313" key="5">
    <source>
        <dbReference type="EMBL" id="AOM81870.1"/>
    </source>
</evidence>
<evidence type="ECO:0000313" key="6">
    <source>
        <dbReference type="Proteomes" id="UP000094463"/>
    </source>
</evidence>
<keyword evidence="1" id="KW-0547">Nucleotide-binding</keyword>
<protein>
    <submittedName>
        <fullName evidence="5">Allophanate hydrolase 2 subunit 2</fullName>
        <ecNumber evidence="5">3.5.1.54</ecNumber>
    </submittedName>
</protein>
<organism evidence="5 6">
    <name type="scientific">Salisediminibacterium beveridgei</name>
    <dbReference type="NCBI Taxonomy" id="632773"/>
    <lineage>
        <taxon>Bacteria</taxon>
        <taxon>Bacillati</taxon>
        <taxon>Bacillota</taxon>
        <taxon>Bacilli</taxon>
        <taxon>Bacillales</taxon>
        <taxon>Bacillaceae</taxon>
        <taxon>Salisediminibacterium</taxon>
    </lineage>
</organism>
<evidence type="ECO:0000256" key="3">
    <source>
        <dbReference type="ARBA" id="ARBA00022840"/>
    </source>
</evidence>
<keyword evidence="6" id="KW-1185">Reference proteome</keyword>
<sequence length="294" mass="32198">MLFHIEEAGVLTTVQDLGRHGYRHLGFPLSGAVDPLAHRYANHIVGNPGSDATLEITMGGLKMEVLEPHLIAVTGADLDATINQNPFPLWKAVKVQQGDQLRFRGPVHGIRSYLAVSGGIEHEMILGSRSVYERAGIGRALKAGDFVFACRPVDKQDLAREGWQLASSYRPFYNNEITLRVIPGRHMERFTLESIARLATQEFTLAGSDRMGAKLHTGSPLKHKKSADILSEPVMPGTVQVAVDGQPMILLADAQTTGGYTSIGTVREEDLWQVAQLKQGGTVYLKMEEGWSDT</sequence>
<dbReference type="STRING" id="632773.BBEV_0477"/>
<dbReference type="GO" id="GO:0004039">
    <property type="term" value="F:allophanate hydrolase activity"/>
    <property type="evidence" value="ECO:0007669"/>
    <property type="project" value="UniProtKB-EC"/>
</dbReference>
<dbReference type="KEGG" id="bbev:BBEV_0477"/>
<dbReference type="AlphaFoldDB" id="A0A1D7QS81"/>